<accession>A0A6G1BZU9</accession>
<name>A0A6G1BZU9_9ORYZ</name>
<feature type="compositionally biased region" description="Basic and acidic residues" evidence="1">
    <location>
        <begin position="29"/>
        <end position="40"/>
    </location>
</feature>
<sequence>MTRSLAASGGPQDAALHQLVELEIDKEEEEHAGGDAHNGDVDEGYQSLDAVIRSSGVDGPNGEHRSKHGCVDSSTSSN</sequence>
<dbReference type="EMBL" id="SPHZ02000011">
    <property type="protein sequence ID" value="KAF0892913.1"/>
    <property type="molecule type" value="Genomic_DNA"/>
</dbReference>
<protein>
    <submittedName>
        <fullName evidence="2">Uncharacterized protein</fullName>
    </submittedName>
</protein>
<evidence type="ECO:0000313" key="3">
    <source>
        <dbReference type="Proteomes" id="UP000479710"/>
    </source>
</evidence>
<keyword evidence="3" id="KW-1185">Reference proteome</keyword>
<evidence type="ECO:0000313" key="2">
    <source>
        <dbReference type="EMBL" id="KAF0892913.1"/>
    </source>
</evidence>
<gene>
    <name evidence="2" type="ORF">E2562_019569</name>
</gene>
<feature type="region of interest" description="Disordered" evidence="1">
    <location>
        <begin position="1"/>
        <end position="78"/>
    </location>
</feature>
<proteinExistence type="predicted"/>
<comment type="caution">
    <text evidence="2">The sequence shown here is derived from an EMBL/GenBank/DDBJ whole genome shotgun (WGS) entry which is preliminary data.</text>
</comment>
<dbReference type="AlphaFoldDB" id="A0A6G1BZU9"/>
<organism evidence="2 3">
    <name type="scientific">Oryza meyeriana var. granulata</name>
    <dbReference type="NCBI Taxonomy" id="110450"/>
    <lineage>
        <taxon>Eukaryota</taxon>
        <taxon>Viridiplantae</taxon>
        <taxon>Streptophyta</taxon>
        <taxon>Embryophyta</taxon>
        <taxon>Tracheophyta</taxon>
        <taxon>Spermatophyta</taxon>
        <taxon>Magnoliopsida</taxon>
        <taxon>Liliopsida</taxon>
        <taxon>Poales</taxon>
        <taxon>Poaceae</taxon>
        <taxon>BOP clade</taxon>
        <taxon>Oryzoideae</taxon>
        <taxon>Oryzeae</taxon>
        <taxon>Oryzinae</taxon>
        <taxon>Oryza</taxon>
        <taxon>Oryza meyeriana</taxon>
    </lineage>
</organism>
<dbReference type="Proteomes" id="UP000479710">
    <property type="component" value="Unassembled WGS sequence"/>
</dbReference>
<reference evidence="2 3" key="1">
    <citation type="submission" date="2019-11" db="EMBL/GenBank/DDBJ databases">
        <title>Whole genome sequence of Oryza granulata.</title>
        <authorList>
            <person name="Li W."/>
        </authorList>
    </citation>
    <scope>NUCLEOTIDE SEQUENCE [LARGE SCALE GENOMIC DNA]</scope>
    <source>
        <strain evidence="3">cv. Menghai</strain>
        <tissue evidence="2">Leaf</tissue>
    </source>
</reference>
<evidence type="ECO:0000256" key="1">
    <source>
        <dbReference type="SAM" id="MobiDB-lite"/>
    </source>
</evidence>